<dbReference type="PANTHER" id="PTHR34287:SF2">
    <property type="match status" value="1"/>
</dbReference>
<dbReference type="STRING" id="4155.A0A022RZD1"/>
<proteinExistence type="predicted"/>
<evidence type="ECO:0000313" key="3">
    <source>
        <dbReference type="Proteomes" id="UP000030748"/>
    </source>
</evidence>
<dbReference type="AlphaFoldDB" id="A0A022RZD1"/>
<accession>A0A022RZD1</accession>
<feature type="compositionally biased region" description="Low complexity" evidence="1">
    <location>
        <begin position="8"/>
        <end position="17"/>
    </location>
</feature>
<keyword evidence="3" id="KW-1185">Reference proteome</keyword>
<name>A0A022RZD1_ERYGU</name>
<evidence type="ECO:0000256" key="1">
    <source>
        <dbReference type="SAM" id="MobiDB-lite"/>
    </source>
</evidence>
<feature type="non-terminal residue" evidence="2">
    <location>
        <position position="74"/>
    </location>
</feature>
<sequence length="74" mass="8228">MSEKQLRPRTSSETSSSSGGGSPRRSVQLVSRTLSDRLVGKYFDAKEFDFDYEQSGLWSPLVPRRAYLASSSPP</sequence>
<gene>
    <name evidence="2" type="ORF">MIMGU_mgv1a021440mg</name>
</gene>
<organism evidence="2 3">
    <name type="scientific">Erythranthe guttata</name>
    <name type="common">Yellow monkey flower</name>
    <name type="synonym">Mimulus guttatus</name>
    <dbReference type="NCBI Taxonomy" id="4155"/>
    <lineage>
        <taxon>Eukaryota</taxon>
        <taxon>Viridiplantae</taxon>
        <taxon>Streptophyta</taxon>
        <taxon>Embryophyta</taxon>
        <taxon>Tracheophyta</taxon>
        <taxon>Spermatophyta</taxon>
        <taxon>Magnoliopsida</taxon>
        <taxon>eudicotyledons</taxon>
        <taxon>Gunneridae</taxon>
        <taxon>Pentapetalae</taxon>
        <taxon>asterids</taxon>
        <taxon>lamiids</taxon>
        <taxon>Lamiales</taxon>
        <taxon>Phrymaceae</taxon>
        <taxon>Erythranthe</taxon>
    </lineage>
</organism>
<dbReference type="EMBL" id="KI630206">
    <property type="protein sequence ID" value="EYU45033.1"/>
    <property type="molecule type" value="Genomic_DNA"/>
</dbReference>
<dbReference type="PANTHER" id="PTHR34287">
    <property type="entry name" value="OS06G0551500 PROTEIN-RELATED"/>
    <property type="match status" value="1"/>
</dbReference>
<dbReference type="Proteomes" id="UP000030748">
    <property type="component" value="Unassembled WGS sequence"/>
</dbReference>
<dbReference type="eggNOG" id="ENOG502S80Y">
    <property type="taxonomic scope" value="Eukaryota"/>
</dbReference>
<protein>
    <submittedName>
        <fullName evidence="2">Uncharacterized protein</fullName>
    </submittedName>
</protein>
<evidence type="ECO:0000313" key="2">
    <source>
        <dbReference type="EMBL" id="EYU45033.1"/>
    </source>
</evidence>
<reference evidence="2 3" key="1">
    <citation type="journal article" date="2013" name="Proc. Natl. Acad. Sci. U.S.A.">
        <title>Fine-scale variation in meiotic recombination in Mimulus inferred from population shotgun sequencing.</title>
        <authorList>
            <person name="Hellsten U."/>
            <person name="Wright K.M."/>
            <person name="Jenkins J."/>
            <person name="Shu S."/>
            <person name="Yuan Y."/>
            <person name="Wessler S.R."/>
            <person name="Schmutz J."/>
            <person name="Willis J.H."/>
            <person name="Rokhsar D.S."/>
        </authorList>
    </citation>
    <scope>NUCLEOTIDE SEQUENCE [LARGE SCALE GENOMIC DNA]</scope>
    <source>
        <strain evidence="3">cv. DUN x IM62</strain>
    </source>
</reference>
<feature type="region of interest" description="Disordered" evidence="1">
    <location>
        <begin position="1"/>
        <end position="29"/>
    </location>
</feature>